<dbReference type="GO" id="GO:0031956">
    <property type="term" value="F:medium-chain fatty acid-CoA ligase activity"/>
    <property type="evidence" value="ECO:0007669"/>
    <property type="project" value="TreeGrafter"/>
</dbReference>
<proteinExistence type="predicted"/>
<reference evidence="3" key="2">
    <citation type="submission" date="2023-01" db="EMBL/GenBank/DDBJ databases">
        <title>Draft genome sequence of Paraferrimonas sedimenticola strain NBRC 101628.</title>
        <authorList>
            <person name="Sun Q."/>
            <person name="Mori K."/>
        </authorList>
    </citation>
    <scope>NUCLEOTIDE SEQUENCE</scope>
    <source>
        <strain evidence="3">NBRC 101628</strain>
    </source>
</reference>
<feature type="domain" description="AMP-binding enzyme C-terminal" evidence="2">
    <location>
        <begin position="382"/>
        <end position="448"/>
    </location>
</feature>
<dbReference type="CDD" id="cd17630">
    <property type="entry name" value="OSB_MenE-like"/>
    <property type="match status" value="1"/>
</dbReference>
<dbReference type="SUPFAM" id="SSF56801">
    <property type="entry name" value="Acetyl-CoA synthetase-like"/>
    <property type="match status" value="1"/>
</dbReference>
<dbReference type="Pfam" id="PF13193">
    <property type="entry name" value="AMP-binding_C"/>
    <property type="match status" value="1"/>
</dbReference>
<evidence type="ECO:0000313" key="3">
    <source>
        <dbReference type="EMBL" id="GLP97823.1"/>
    </source>
</evidence>
<dbReference type="InterPro" id="IPR042099">
    <property type="entry name" value="ANL_N_sf"/>
</dbReference>
<evidence type="ECO:0000259" key="2">
    <source>
        <dbReference type="Pfam" id="PF13193"/>
    </source>
</evidence>
<dbReference type="Pfam" id="PF00501">
    <property type="entry name" value="AMP-binding"/>
    <property type="match status" value="1"/>
</dbReference>
<keyword evidence="4" id="KW-1185">Reference proteome</keyword>
<comment type="caution">
    <text evidence="3">The sequence shown here is derived from an EMBL/GenBank/DDBJ whole genome shotgun (WGS) entry which is preliminary data.</text>
</comment>
<feature type="domain" description="AMP-dependent synthetase/ligase" evidence="1">
    <location>
        <begin position="9"/>
        <end position="333"/>
    </location>
</feature>
<gene>
    <name evidence="3" type="primary">menE</name>
    <name evidence="3" type="ORF">GCM10007895_31300</name>
</gene>
<sequence>MAVIDCPIEAQARRDADAIAIRTPKAAISYTELHQAIDCLAAQLSDLLPGAIIGYVGHNSELMVTLFWACARNGWVFCPLSPRWTQAQILEFVQTHQLARLYVAEGIECEALAGETLACEPLCWPNNSSETAVVVGKQLDDSAPVNAILTSGSSGQPKAAVHSLANHIASARGSASLIPLTSDDSWLLSLPLFHIGGLAIVVRCALAGACIALPDPKLSLGDNLIALQPSHLSLVDAQCKSLWQSANTREALLQAKALLLGGSAISTETLERLAQHQLPAFISYGLTEMSSQVCTASANAQGLCGEVLPERELKIDERGHILLRGATRFLGYLNKGVLQRLPTDSWFDSKDLGQWQQGQLKILGRADNRFVCGGENLQPETVESALLKHPKIQQALVYPLADERFGYLPHAIIDAQVELTQEQLDQHLAELLPRFMRPRSYQAWPQLPPSAGIKPNRKAIIQAICG</sequence>
<dbReference type="Gene3D" id="3.30.300.30">
    <property type="match status" value="1"/>
</dbReference>
<evidence type="ECO:0000313" key="4">
    <source>
        <dbReference type="Proteomes" id="UP001161422"/>
    </source>
</evidence>
<protein>
    <submittedName>
        <fullName evidence="3">2-succinylbenzoate-CoA ligase</fullName>
    </submittedName>
</protein>
<reference evidence="3" key="1">
    <citation type="journal article" date="2014" name="Int. J. Syst. Evol. Microbiol.">
        <title>Complete genome sequence of Corynebacterium casei LMG S-19264T (=DSM 44701T), isolated from a smear-ripened cheese.</title>
        <authorList>
            <consortium name="US DOE Joint Genome Institute (JGI-PGF)"/>
            <person name="Walter F."/>
            <person name="Albersmeier A."/>
            <person name="Kalinowski J."/>
            <person name="Ruckert C."/>
        </authorList>
    </citation>
    <scope>NUCLEOTIDE SEQUENCE</scope>
    <source>
        <strain evidence="3">NBRC 101628</strain>
    </source>
</reference>
<dbReference type="GO" id="GO:0006631">
    <property type="term" value="P:fatty acid metabolic process"/>
    <property type="evidence" value="ECO:0007669"/>
    <property type="project" value="TreeGrafter"/>
</dbReference>
<organism evidence="3 4">
    <name type="scientific">Paraferrimonas sedimenticola</name>
    <dbReference type="NCBI Taxonomy" id="375674"/>
    <lineage>
        <taxon>Bacteria</taxon>
        <taxon>Pseudomonadati</taxon>
        <taxon>Pseudomonadota</taxon>
        <taxon>Gammaproteobacteria</taxon>
        <taxon>Alteromonadales</taxon>
        <taxon>Ferrimonadaceae</taxon>
        <taxon>Paraferrimonas</taxon>
    </lineage>
</organism>
<keyword evidence="3" id="KW-0436">Ligase</keyword>
<dbReference type="AlphaFoldDB" id="A0AA37RZ33"/>
<dbReference type="Proteomes" id="UP001161422">
    <property type="component" value="Unassembled WGS sequence"/>
</dbReference>
<name>A0AA37RZ33_9GAMM</name>
<dbReference type="InterPro" id="IPR000873">
    <property type="entry name" value="AMP-dep_synth/lig_dom"/>
</dbReference>
<evidence type="ECO:0000259" key="1">
    <source>
        <dbReference type="Pfam" id="PF00501"/>
    </source>
</evidence>
<dbReference type="InterPro" id="IPR045851">
    <property type="entry name" value="AMP-bd_C_sf"/>
</dbReference>
<dbReference type="EMBL" id="BSNC01000011">
    <property type="protein sequence ID" value="GLP97823.1"/>
    <property type="molecule type" value="Genomic_DNA"/>
</dbReference>
<dbReference type="PANTHER" id="PTHR43201">
    <property type="entry name" value="ACYL-COA SYNTHETASE"/>
    <property type="match status" value="1"/>
</dbReference>
<dbReference type="Gene3D" id="3.40.50.12780">
    <property type="entry name" value="N-terminal domain of ligase-like"/>
    <property type="match status" value="1"/>
</dbReference>
<accession>A0AA37RZ33</accession>
<dbReference type="InterPro" id="IPR025110">
    <property type="entry name" value="AMP-bd_C"/>
</dbReference>
<dbReference type="RefSeq" id="WP_095507135.1">
    <property type="nucleotide sequence ID" value="NZ_BSNC01000011.1"/>
</dbReference>
<dbReference type="PANTHER" id="PTHR43201:SF32">
    <property type="entry name" value="2-SUCCINYLBENZOATE--COA LIGASE, CHLOROPLASTIC_PEROXISOMAL"/>
    <property type="match status" value="1"/>
</dbReference>